<keyword evidence="4 7" id="KW-0808">Transferase</keyword>
<comment type="similarity">
    <text evidence="2 7">Belongs to the EPSP synthase family.</text>
</comment>
<dbReference type="InterPro" id="IPR006264">
    <property type="entry name" value="EPSP_synthase"/>
</dbReference>
<dbReference type="Gene3D" id="3.65.10.10">
    <property type="entry name" value="Enolpyruvate transferase domain"/>
    <property type="match status" value="3"/>
</dbReference>
<feature type="binding site" evidence="7">
    <location>
        <position position="146"/>
    </location>
    <ligand>
        <name>3-phosphoshikimate</name>
        <dbReference type="ChEBI" id="CHEBI:145989"/>
    </ligand>
</feature>
<feature type="binding site" evidence="7">
    <location>
        <position position="22"/>
    </location>
    <ligand>
        <name>phosphoenolpyruvate</name>
        <dbReference type="ChEBI" id="CHEBI:58702"/>
    </ligand>
</feature>
<evidence type="ECO:0000256" key="1">
    <source>
        <dbReference type="ARBA" id="ARBA00004811"/>
    </source>
</evidence>
<keyword evidence="10" id="KW-1185">Reference proteome</keyword>
<dbReference type="GO" id="GO:0003866">
    <property type="term" value="F:3-phosphoshikimate 1-carboxyvinyltransferase activity"/>
    <property type="evidence" value="ECO:0007669"/>
    <property type="project" value="UniProtKB-UniRule"/>
</dbReference>
<dbReference type="SUPFAM" id="SSF55205">
    <property type="entry name" value="EPT/RTPC-like"/>
    <property type="match status" value="1"/>
</dbReference>
<feature type="binding site" evidence="7">
    <location>
        <position position="332"/>
    </location>
    <ligand>
        <name>3-phosphoshikimate</name>
        <dbReference type="ChEBI" id="CHEBI:145989"/>
    </ligand>
</feature>
<dbReference type="CDD" id="cd01556">
    <property type="entry name" value="EPSP_synthase"/>
    <property type="match status" value="1"/>
</dbReference>
<dbReference type="GO" id="GO:0005737">
    <property type="term" value="C:cytoplasm"/>
    <property type="evidence" value="ECO:0007669"/>
    <property type="project" value="UniProtKB-SubCell"/>
</dbReference>
<feature type="binding site" evidence="7">
    <location>
        <position position="145"/>
    </location>
    <ligand>
        <name>3-phosphoshikimate</name>
        <dbReference type="ChEBI" id="CHEBI:145989"/>
    </ligand>
</feature>
<dbReference type="HAMAP" id="MF_00210">
    <property type="entry name" value="EPSP_synth"/>
    <property type="match status" value="1"/>
</dbReference>
<dbReference type="InterPro" id="IPR023193">
    <property type="entry name" value="EPSP_synthase_CS"/>
</dbReference>
<feature type="active site" description="Proton acceptor" evidence="7">
    <location>
        <position position="305"/>
    </location>
</feature>
<evidence type="ECO:0000256" key="5">
    <source>
        <dbReference type="ARBA" id="ARBA00023141"/>
    </source>
</evidence>
<name>A0A552V493_9FLAO</name>
<dbReference type="InterPro" id="IPR001986">
    <property type="entry name" value="Enolpyruvate_Tfrase_dom"/>
</dbReference>
<comment type="subunit">
    <text evidence="7">Monomer.</text>
</comment>
<comment type="pathway">
    <text evidence="1 7">Metabolic intermediate biosynthesis; chorismate biosynthesis; chorismate from D-erythrose 4-phosphate and phosphoenolpyruvate: step 6/7.</text>
</comment>
<dbReference type="GO" id="GO:0009423">
    <property type="term" value="P:chorismate biosynthetic process"/>
    <property type="evidence" value="ECO:0007669"/>
    <property type="project" value="UniProtKB-UniRule"/>
</dbReference>
<dbReference type="PROSITE" id="PS00885">
    <property type="entry name" value="EPSP_SYNTHASE_2"/>
    <property type="match status" value="1"/>
</dbReference>
<accession>A0A552V493</accession>
<sequence>MNIKITVNKPVLSTAIRITGSKSETNRLLLLQALYPGITIHNISESDDSAVMQQALANTNADVIDIHHAGTAMRFLTAYFSLQEGREVTLTGSQRMKERPIAVLVDALRSLGAQIEYTENEGFPPIKITGKNLSGGKVYIKADVSSQYITALLLIAGRLKNGLELTLQGELTSIPYIKMTLGLLSELGIEATFEGNVITVKSQISNHKFQKDASESEFLNLKSEITVESDWSSASYFYSIVALAEVGTAIVLSSYKQNSLQGDSALAEIYKEMGVETTFKGNTITLKKLNHQPTTINRELNNTPDIAQTIAVTCFGLGIGCHLTGLHTLKIKETDRLEALKTELGKFGAKISVTNDSLTLEPHSFFSLTPALSKGEGEGLSEAGISPMEGMGEAEAIAVATYNDHRMAMAFAPLAIKTPFIINDAQVVSKSYPTFWDDMKALGFSVNEL</sequence>
<feature type="binding site" evidence="7">
    <location>
        <position position="27"/>
    </location>
    <ligand>
        <name>3-phosphoshikimate</name>
        <dbReference type="ChEBI" id="CHEBI:145989"/>
    </ligand>
</feature>
<dbReference type="PANTHER" id="PTHR21090:SF5">
    <property type="entry name" value="PENTAFUNCTIONAL AROM POLYPEPTIDE"/>
    <property type="match status" value="1"/>
</dbReference>
<dbReference type="OrthoDB" id="9809920at2"/>
<protein>
    <recommendedName>
        <fullName evidence="7">3-phosphoshikimate 1-carboxyvinyltransferase</fullName>
        <ecNumber evidence="7">2.5.1.19</ecNumber>
    </recommendedName>
    <alternativeName>
        <fullName evidence="7">5-enolpyruvylshikimate-3-phosphate synthase</fullName>
        <shortName evidence="7">EPSP synthase</shortName>
        <shortName evidence="7">EPSPS</shortName>
    </alternativeName>
</protein>
<dbReference type="AlphaFoldDB" id="A0A552V493"/>
<dbReference type="GO" id="GO:0009073">
    <property type="term" value="P:aromatic amino acid family biosynthetic process"/>
    <property type="evidence" value="ECO:0007669"/>
    <property type="project" value="UniProtKB-KW"/>
</dbReference>
<reference evidence="9 10" key="1">
    <citation type="submission" date="2019-07" db="EMBL/GenBank/DDBJ databases">
        <title>Flavobacterium sp. nov., isolated from glacier ice.</title>
        <authorList>
            <person name="Liu Q."/>
            <person name="Xin Y.-H."/>
        </authorList>
    </citation>
    <scope>NUCLEOTIDE SEQUENCE [LARGE SCALE GENOMIC DNA]</scope>
    <source>
        <strain evidence="9 10">ZT4R6</strain>
    </source>
</reference>
<comment type="catalytic activity">
    <reaction evidence="6">
        <text>3-phosphoshikimate + phosphoenolpyruvate = 5-O-(1-carboxyvinyl)-3-phosphoshikimate + phosphate</text>
        <dbReference type="Rhea" id="RHEA:21256"/>
        <dbReference type="ChEBI" id="CHEBI:43474"/>
        <dbReference type="ChEBI" id="CHEBI:57701"/>
        <dbReference type="ChEBI" id="CHEBI:58702"/>
        <dbReference type="ChEBI" id="CHEBI:145989"/>
        <dbReference type="EC" id="2.5.1.19"/>
    </reaction>
    <physiologicalReaction direction="left-to-right" evidence="6">
        <dbReference type="Rhea" id="RHEA:21257"/>
    </physiologicalReaction>
</comment>
<dbReference type="EC" id="2.5.1.19" evidence="7"/>
<dbReference type="InterPro" id="IPR013792">
    <property type="entry name" value="RNA3'P_cycl/enolpyr_Trfase_a/b"/>
</dbReference>
<feature type="binding site" evidence="7">
    <location>
        <position position="147"/>
    </location>
    <ligand>
        <name>phosphoenolpyruvate</name>
        <dbReference type="ChEBI" id="CHEBI:58702"/>
    </ligand>
</feature>
<feature type="binding site" evidence="7">
    <location>
        <position position="430"/>
    </location>
    <ligand>
        <name>phosphoenolpyruvate</name>
        <dbReference type="ChEBI" id="CHEBI:58702"/>
    </ligand>
</feature>
<dbReference type="EMBL" id="VJVZ01000004">
    <property type="protein sequence ID" value="TRW25272.1"/>
    <property type="molecule type" value="Genomic_DNA"/>
</dbReference>
<organism evidence="9 10">
    <name type="scientific">Flavobacterium zepuense</name>
    <dbReference type="NCBI Taxonomy" id="2593302"/>
    <lineage>
        <taxon>Bacteria</taxon>
        <taxon>Pseudomonadati</taxon>
        <taxon>Bacteroidota</taxon>
        <taxon>Flavobacteriia</taxon>
        <taxon>Flavobacteriales</taxon>
        <taxon>Flavobacteriaceae</taxon>
        <taxon>Flavobacterium</taxon>
    </lineage>
</organism>
<proteinExistence type="inferred from homology"/>
<feature type="binding site" evidence="7">
    <location>
        <position position="22"/>
    </location>
    <ligand>
        <name>3-phosphoshikimate</name>
        <dbReference type="ChEBI" id="CHEBI:145989"/>
    </ligand>
</feature>
<feature type="binding site" evidence="7">
    <location>
        <position position="147"/>
    </location>
    <ligand>
        <name>3-phosphoshikimate</name>
        <dbReference type="ChEBI" id="CHEBI:145989"/>
    </ligand>
</feature>
<dbReference type="PIRSF" id="PIRSF000505">
    <property type="entry name" value="EPSPS"/>
    <property type="match status" value="1"/>
</dbReference>
<dbReference type="GO" id="GO:0008652">
    <property type="term" value="P:amino acid biosynthetic process"/>
    <property type="evidence" value="ECO:0007669"/>
    <property type="project" value="UniProtKB-KW"/>
</dbReference>
<keyword evidence="5 7" id="KW-0057">Aromatic amino acid biosynthesis</keyword>
<comment type="caution">
    <text evidence="9">The sequence shown here is derived from an EMBL/GenBank/DDBJ whole genome shotgun (WGS) entry which is preliminary data.</text>
</comment>
<feature type="binding site" evidence="7">
    <location>
        <position position="173"/>
    </location>
    <ligand>
        <name>3-phosphoshikimate</name>
        <dbReference type="ChEBI" id="CHEBI:145989"/>
    </ligand>
</feature>
<evidence type="ECO:0000313" key="9">
    <source>
        <dbReference type="EMBL" id="TRW25272.1"/>
    </source>
</evidence>
<dbReference type="InterPro" id="IPR036968">
    <property type="entry name" value="Enolpyruvate_Tfrase_sf"/>
</dbReference>
<evidence type="ECO:0000256" key="7">
    <source>
        <dbReference type="HAMAP-Rule" id="MF_00210"/>
    </source>
</evidence>
<evidence type="ECO:0000256" key="2">
    <source>
        <dbReference type="ARBA" id="ARBA00009948"/>
    </source>
</evidence>
<feature type="binding site" evidence="7">
    <location>
        <position position="305"/>
    </location>
    <ligand>
        <name>3-phosphoshikimate</name>
        <dbReference type="ChEBI" id="CHEBI:145989"/>
    </ligand>
</feature>
<evidence type="ECO:0000256" key="4">
    <source>
        <dbReference type="ARBA" id="ARBA00022679"/>
    </source>
</evidence>
<feature type="binding site" evidence="7">
    <location>
        <position position="406"/>
    </location>
    <ligand>
        <name>phosphoenolpyruvate</name>
        <dbReference type="ChEBI" id="CHEBI:58702"/>
    </ligand>
</feature>
<dbReference type="UniPathway" id="UPA00053">
    <property type="reaction ID" value="UER00089"/>
</dbReference>
<feature type="binding site" evidence="7">
    <location>
        <position position="23"/>
    </location>
    <ligand>
        <name>3-phosphoshikimate</name>
        <dbReference type="ChEBI" id="CHEBI:145989"/>
    </ligand>
</feature>
<evidence type="ECO:0000256" key="6">
    <source>
        <dbReference type="ARBA" id="ARBA00044633"/>
    </source>
</evidence>
<evidence type="ECO:0000259" key="8">
    <source>
        <dbReference type="Pfam" id="PF00275"/>
    </source>
</evidence>
<gene>
    <name evidence="7" type="primary">aroA</name>
    <name evidence="9" type="ORF">FMM05_08175</name>
</gene>
<dbReference type="Proteomes" id="UP000320643">
    <property type="component" value="Unassembled WGS sequence"/>
</dbReference>
<comment type="function">
    <text evidence="7">Catalyzes the transfer of the enolpyruvyl moiety of phosphoenolpyruvate (PEP) to the 5-hydroxyl of shikimate-3-phosphate (S3P) to produce enolpyruvyl shikimate-3-phosphate and inorganic phosphate.</text>
</comment>
<comment type="subcellular location">
    <subcellularLocation>
        <location evidence="7">Cytoplasm</location>
    </subcellularLocation>
</comment>
<feature type="binding site" evidence="7">
    <location>
        <position position="99"/>
    </location>
    <ligand>
        <name>phosphoenolpyruvate</name>
        <dbReference type="ChEBI" id="CHEBI:58702"/>
    </ligand>
</feature>
<dbReference type="RefSeq" id="WP_143372853.1">
    <property type="nucleotide sequence ID" value="NZ_VJVZ01000004.1"/>
</dbReference>
<dbReference type="PANTHER" id="PTHR21090">
    <property type="entry name" value="AROM/DEHYDROQUINATE SYNTHASE"/>
    <property type="match status" value="1"/>
</dbReference>
<feature type="domain" description="Enolpyruvate transferase" evidence="8">
    <location>
        <begin position="59"/>
        <end position="439"/>
    </location>
</feature>
<evidence type="ECO:0000256" key="3">
    <source>
        <dbReference type="ARBA" id="ARBA00022605"/>
    </source>
</evidence>
<keyword evidence="3 7" id="KW-0028">Amino-acid biosynthesis</keyword>
<dbReference type="Pfam" id="PF00275">
    <property type="entry name" value="EPSP_synthase"/>
    <property type="match status" value="1"/>
</dbReference>
<feature type="binding site" evidence="7">
    <location>
        <position position="70"/>
    </location>
    <ligand>
        <name>phosphoenolpyruvate</name>
        <dbReference type="ChEBI" id="CHEBI:58702"/>
    </ligand>
</feature>
<comment type="caution">
    <text evidence="7">Lacks conserved residue(s) required for the propagation of feature annotation.</text>
</comment>
<feature type="binding site" evidence="7">
    <location>
        <position position="336"/>
    </location>
    <ligand>
        <name>phosphoenolpyruvate</name>
        <dbReference type="ChEBI" id="CHEBI:58702"/>
    </ligand>
</feature>
<keyword evidence="7" id="KW-0963">Cytoplasm</keyword>
<evidence type="ECO:0000313" key="10">
    <source>
        <dbReference type="Proteomes" id="UP000320643"/>
    </source>
</evidence>